<dbReference type="PROSITE" id="PS50011">
    <property type="entry name" value="PROTEIN_KINASE_DOM"/>
    <property type="match status" value="1"/>
</dbReference>
<proteinExistence type="predicted"/>
<dbReference type="OrthoDB" id="4062651at2759"/>
<accession>A0A2U1PMM2</accession>
<dbReference type="STRING" id="35608.A0A2U1PMM2"/>
<keyword evidence="2" id="KW-0418">Kinase</keyword>
<dbReference type="PANTHER" id="PTHR27003:SF467">
    <property type="entry name" value="PROTEIN KINASE DOMAIN-CONTAINING PROTEIN"/>
    <property type="match status" value="1"/>
</dbReference>
<feature type="domain" description="Protein kinase" evidence="1">
    <location>
        <begin position="1"/>
        <end position="316"/>
    </location>
</feature>
<dbReference type="Proteomes" id="UP000245207">
    <property type="component" value="Unassembled WGS sequence"/>
</dbReference>
<dbReference type="AlphaFoldDB" id="A0A2U1PMM2"/>
<dbReference type="InterPro" id="IPR000719">
    <property type="entry name" value="Prot_kinase_dom"/>
</dbReference>
<reference evidence="2 3" key="1">
    <citation type="journal article" date="2018" name="Mol. Plant">
        <title>The genome of Artemisia annua provides insight into the evolution of Asteraceae family and artemisinin biosynthesis.</title>
        <authorList>
            <person name="Shen Q."/>
            <person name="Zhang L."/>
            <person name="Liao Z."/>
            <person name="Wang S."/>
            <person name="Yan T."/>
            <person name="Shi P."/>
            <person name="Liu M."/>
            <person name="Fu X."/>
            <person name="Pan Q."/>
            <person name="Wang Y."/>
            <person name="Lv Z."/>
            <person name="Lu X."/>
            <person name="Zhang F."/>
            <person name="Jiang W."/>
            <person name="Ma Y."/>
            <person name="Chen M."/>
            <person name="Hao X."/>
            <person name="Li L."/>
            <person name="Tang Y."/>
            <person name="Lv G."/>
            <person name="Zhou Y."/>
            <person name="Sun X."/>
            <person name="Brodelius P.E."/>
            <person name="Rose J.K.C."/>
            <person name="Tang K."/>
        </authorList>
    </citation>
    <scope>NUCLEOTIDE SEQUENCE [LARGE SCALE GENOMIC DNA]</scope>
    <source>
        <strain evidence="3">cv. Huhao1</strain>
        <tissue evidence="2">Leaf</tissue>
    </source>
</reference>
<organism evidence="2 3">
    <name type="scientific">Artemisia annua</name>
    <name type="common">Sweet wormwood</name>
    <dbReference type="NCBI Taxonomy" id="35608"/>
    <lineage>
        <taxon>Eukaryota</taxon>
        <taxon>Viridiplantae</taxon>
        <taxon>Streptophyta</taxon>
        <taxon>Embryophyta</taxon>
        <taxon>Tracheophyta</taxon>
        <taxon>Spermatophyta</taxon>
        <taxon>Magnoliopsida</taxon>
        <taxon>eudicotyledons</taxon>
        <taxon>Gunneridae</taxon>
        <taxon>Pentapetalae</taxon>
        <taxon>asterids</taxon>
        <taxon>campanulids</taxon>
        <taxon>Asterales</taxon>
        <taxon>Asteraceae</taxon>
        <taxon>Asteroideae</taxon>
        <taxon>Anthemideae</taxon>
        <taxon>Artemisiinae</taxon>
        <taxon>Artemisia</taxon>
    </lineage>
</organism>
<dbReference type="GO" id="GO:0005886">
    <property type="term" value="C:plasma membrane"/>
    <property type="evidence" value="ECO:0007669"/>
    <property type="project" value="TreeGrafter"/>
</dbReference>
<dbReference type="EMBL" id="PKPP01000960">
    <property type="protein sequence ID" value="PWA87003.1"/>
    <property type="molecule type" value="Genomic_DNA"/>
</dbReference>
<dbReference type="InterPro" id="IPR001245">
    <property type="entry name" value="Ser-Thr/Tyr_kinase_cat_dom"/>
</dbReference>
<keyword evidence="2" id="KW-0808">Transferase</keyword>
<dbReference type="InterPro" id="IPR011009">
    <property type="entry name" value="Kinase-like_dom_sf"/>
</dbReference>
<keyword evidence="3" id="KW-1185">Reference proteome</keyword>
<dbReference type="InterPro" id="IPR045272">
    <property type="entry name" value="ANXUR1/2-like"/>
</dbReference>
<comment type="caution">
    <text evidence="2">The sequence shown here is derived from an EMBL/GenBank/DDBJ whole genome shotgun (WGS) entry which is preliminary data.</text>
</comment>
<dbReference type="PANTHER" id="PTHR27003">
    <property type="entry name" value="OS07G0166700 PROTEIN"/>
    <property type="match status" value="1"/>
</dbReference>
<dbReference type="SUPFAM" id="SSF56112">
    <property type="entry name" value="Protein kinase-like (PK-like)"/>
    <property type="match status" value="1"/>
</dbReference>
<gene>
    <name evidence="2" type="ORF">CTI12_AA083460</name>
</gene>
<evidence type="ECO:0000313" key="2">
    <source>
        <dbReference type="EMBL" id="PWA87003.1"/>
    </source>
</evidence>
<evidence type="ECO:0000313" key="3">
    <source>
        <dbReference type="Proteomes" id="UP000245207"/>
    </source>
</evidence>
<name>A0A2U1PMM2_ARTAN</name>
<dbReference type="Gene3D" id="1.10.510.10">
    <property type="entry name" value="Transferase(Phosphotransferase) domain 1"/>
    <property type="match status" value="1"/>
</dbReference>
<dbReference type="Pfam" id="PF07714">
    <property type="entry name" value="PK_Tyr_Ser-Thr"/>
    <property type="match status" value="1"/>
</dbReference>
<evidence type="ECO:0000259" key="1">
    <source>
        <dbReference type="PROSITE" id="PS50011"/>
    </source>
</evidence>
<dbReference type="Gene3D" id="3.30.200.20">
    <property type="entry name" value="Phosphorylase Kinase, domain 1"/>
    <property type="match status" value="1"/>
</dbReference>
<dbReference type="GO" id="GO:0004714">
    <property type="term" value="F:transmembrane receptor protein tyrosine kinase activity"/>
    <property type="evidence" value="ECO:0007669"/>
    <property type="project" value="InterPro"/>
</dbReference>
<dbReference type="GO" id="GO:0009506">
    <property type="term" value="C:plasmodesma"/>
    <property type="evidence" value="ECO:0007669"/>
    <property type="project" value="TreeGrafter"/>
</dbReference>
<dbReference type="GO" id="GO:0005524">
    <property type="term" value="F:ATP binding"/>
    <property type="evidence" value="ECO:0007669"/>
    <property type="project" value="InterPro"/>
</dbReference>
<sequence>MDLSIIPLNDVTQATNNFAEENIIEKDHGWIVYKGELSGKKLAFILADTMPNMRTVVSLLSLPKHQNIVPVIGCCDKKNNMVFVLEHPTRGGLDKYVSSAHLTWLMRVKICLDIASALHYLQSHSKIRALQGKKRRTSHSQIRKMDINYLNSAGIYLDENWQAKIQLIKRGLLKPKPLGNVFPSVTRLGINIDLYRKIFKGQLAVRDVEFGYTDPLNIQIGSPLEIYSFGVILFELLCARLVVTNDEEGGTQSLSKLAHSHYEKGTLMEIIDPILRVQMNRDSVAIFSEVAYRCLNEDPSIRPTISEVIQQLQKVLKLQQGFEISELQQVSYCQFINVVFLFS</sequence>
<protein>
    <submittedName>
        <fullName evidence="2">Protein kinase-like domain-containing protein</fullName>
    </submittedName>
</protein>